<evidence type="ECO:0008006" key="3">
    <source>
        <dbReference type="Google" id="ProtNLM"/>
    </source>
</evidence>
<protein>
    <recommendedName>
        <fullName evidence="3">Twin-arginine translocation signal domain-containing protein</fullName>
    </recommendedName>
</protein>
<proteinExistence type="predicted"/>
<dbReference type="EMBL" id="JAUSZT010000003">
    <property type="protein sequence ID" value="MDQ0998057.1"/>
    <property type="molecule type" value="Genomic_DNA"/>
</dbReference>
<gene>
    <name evidence="1" type="ORF">QFZ34_003239</name>
</gene>
<organism evidence="1 2">
    <name type="scientific">Phyllobacterium ifriqiyense</name>
    <dbReference type="NCBI Taxonomy" id="314238"/>
    <lineage>
        <taxon>Bacteria</taxon>
        <taxon>Pseudomonadati</taxon>
        <taxon>Pseudomonadota</taxon>
        <taxon>Alphaproteobacteria</taxon>
        <taxon>Hyphomicrobiales</taxon>
        <taxon>Phyllobacteriaceae</taxon>
        <taxon>Phyllobacterium</taxon>
    </lineage>
</organism>
<accession>A0ABU0SBC1</accession>
<evidence type="ECO:0000313" key="1">
    <source>
        <dbReference type="EMBL" id="MDQ0998057.1"/>
    </source>
</evidence>
<dbReference type="Proteomes" id="UP001237780">
    <property type="component" value="Unassembled WGS sequence"/>
</dbReference>
<name>A0ABU0SBC1_9HYPH</name>
<keyword evidence="2" id="KW-1185">Reference proteome</keyword>
<dbReference type="RefSeq" id="WP_307282533.1">
    <property type="nucleotide sequence ID" value="NZ_JAUSZT010000003.1"/>
</dbReference>
<sequence length="56" mass="6348">MHQVTRRLFIQNTATALAGQLTASIVIAPVVQPKLKAWYDWLVRTMCDWTPHAIDA</sequence>
<comment type="caution">
    <text evidence="1">The sequence shown here is derived from an EMBL/GenBank/DDBJ whole genome shotgun (WGS) entry which is preliminary data.</text>
</comment>
<evidence type="ECO:0000313" key="2">
    <source>
        <dbReference type="Proteomes" id="UP001237780"/>
    </source>
</evidence>
<reference evidence="1 2" key="1">
    <citation type="submission" date="2023-07" db="EMBL/GenBank/DDBJ databases">
        <title>Comparative genomics of wheat-associated soil bacteria to identify genetic determinants of phenazine resistance.</title>
        <authorList>
            <person name="Mouncey N."/>
        </authorList>
    </citation>
    <scope>NUCLEOTIDE SEQUENCE [LARGE SCALE GENOMIC DNA]</scope>
    <source>
        <strain evidence="1 2">W4I11</strain>
    </source>
</reference>